<dbReference type="InterPro" id="IPR016162">
    <property type="entry name" value="Ald_DH_N"/>
</dbReference>
<dbReference type="InterPro" id="IPR010061">
    <property type="entry name" value="MeMal-semiAld_DH"/>
</dbReference>
<evidence type="ECO:0000256" key="1">
    <source>
        <dbReference type="ARBA" id="ARBA00013048"/>
    </source>
</evidence>
<name>A0ABU9E5H0_9BACT</name>
<evidence type="ECO:0000256" key="3">
    <source>
        <dbReference type="ARBA" id="ARBA00023027"/>
    </source>
</evidence>
<keyword evidence="2 5" id="KW-0560">Oxidoreductase</keyword>
<dbReference type="Pfam" id="PF00171">
    <property type="entry name" value="Aldedh"/>
    <property type="match status" value="1"/>
</dbReference>
<dbReference type="GO" id="GO:0016491">
    <property type="term" value="F:oxidoreductase activity"/>
    <property type="evidence" value="ECO:0007669"/>
    <property type="project" value="UniProtKB-KW"/>
</dbReference>
<keyword evidence="3" id="KW-0520">NAD</keyword>
<dbReference type="NCBIfam" id="TIGR01722">
    <property type="entry name" value="MMSDH"/>
    <property type="match status" value="1"/>
</dbReference>
<protein>
    <recommendedName>
        <fullName evidence="1">methylmalonate-semialdehyde dehydrogenase (CoA acylating)</fullName>
        <ecNumber evidence="1">1.2.1.27</ecNumber>
    </recommendedName>
</protein>
<feature type="domain" description="Aldehyde dehydrogenase" evidence="4">
    <location>
        <begin position="24"/>
        <end position="489"/>
    </location>
</feature>
<dbReference type="SUPFAM" id="SSF53720">
    <property type="entry name" value="ALDH-like"/>
    <property type="match status" value="1"/>
</dbReference>
<evidence type="ECO:0000259" key="4">
    <source>
        <dbReference type="Pfam" id="PF00171"/>
    </source>
</evidence>
<dbReference type="EMBL" id="JBBHLI010000001">
    <property type="protein sequence ID" value="MEK9499996.1"/>
    <property type="molecule type" value="Genomic_DNA"/>
</dbReference>
<dbReference type="EC" id="1.2.1.27" evidence="1"/>
<dbReference type="Gene3D" id="3.40.605.10">
    <property type="entry name" value="Aldehyde Dehydrogenase, Chain A, domain 1"/>
    <property type="match status" value="1"/>
</dbReference>
<dbReference type="PANTHER" id="PTHR43866:SF4">
    <property type="entry name" value="MALONATE-SEMIALDEHYDE DEHYDROGENASE"/>
    <property type="match status" value="1"/>
</dbReference>
<dbReference type="InterPro" id="IPR016160">
    <property type="entry name" value="Ald_DH_CS_CYS"/>
</dbReference>
<dbReference type="InterPro" id="IPR015590">
    <property type="entry name" value="Aldehyde_DH_dom"/>
</dbReference>
<dbReference type="PANTHER" id="PTHR43866">
    <property type="entry name" value="MALONATE-SEMIALDEHYDE DEHYDROGENASE"/>
    <property type="match status" value="1"/>
</dbReference>
<sequence>MRDSHSAPAGDIDTPIRNFIGGEWIPASASDAVEVTDPGTGEVIGHVPLSTNADVDAAVQAAADAFPAWRATPPVERARVLFRLKALLEEHKHEFARDLSREHGKNVKETLGEIQRGIENVEHACGVPTLMMGDTLEDVASGIDCETVRQPLGVFVGITPYNFPVMIPLWFWPYAVATGNTFVLKPSEQDPLTHQRIVDLAVQAGLPAGVLNVVHGDKEATTQLIQHPQVEGVSFVGSSEIARIIYRVAGAAGKRVQALGGAKNHMIVMPDADLDLTAEAIVGSVYGSAGQRCLAGTQVMGVGDAYGRIKERIVEGARAVKVGYGLDEDTFMGPVISKKHQARVESYIDAGESEGARVLVDGRGFKVDGYPNGNWVGPTVLDEVVPEMSVGREEIFGPVAGLTAVNSLDEAVELMHRVEYGNATSIFTTSGRAAREFRYRAGISMMGVNIGVAAPMAFFPFGGSRASFFGSLRAQGKDAIAFYTDQRVVISRW</sequence>
<evidence type="ECO:0000256" key="2">
    <source>
        <dbReference type="ARBA" id="ARBA00023002"/>
    </source>
</evidence>
<dbReference type="InterPro" id="IPR016163">
    <property type="entry name" value="Ald_DH_C"/>
</dbReference>
<accession>A0ABU9E5H0</accession>
<dbReference type="Proteomes" id="UP001484239">
    <property type="component" value="Unassembled WGS sequence"/>
</dbReference>
<dbReference type="RefSeq" id="WP_405277804.1">
    <property type="nucleotide sequence ID" value="NZ_CP144380.1"/>
</dbReference>
<proteinExistence type="predicted"/>
<keyword evidence="6" id="KW-1185">Reference proteome</keyword>
<comment type="caution">
    <text evidence="5">The sequence shown here is derived from an EMBL/GenBank/DDBJ whole genome shotgun (WGS) entry which is preliminary data.</text>
</comment>
<organism evidence="5 6">
    <name type="scientific">Gaopeijia maritima</name>
    <dbReference type="NCBI Taxonomy" id="3119007"/>
    <lineage>
        <taxon>Bacteria</taxon>
        <taxon>Pseudomonadati</taxon>
        <taxon>Gemmatimonadota</taxon>
        <taxon>Longimicrobiia</taxon>
        <taxon>Gaopeijiales</taxon>
        <taxon>Gaopeijiaceae</taxon>
        <taxon>Gaopeijia</taxon>
    </lineage>
</organism>
<evidence type="ECO:0000313" key="6">
    <source>
        <dbReference type="Proteomes" id="UP001484239"/>
    </source>
</evidence>
<dbReference type="PROSITE" id="PS00070">
    <property type="entry name" value="ALDEHYDE_DEHYDR_CYS"/>
    <property type="match status" value="1"/>
</dbReference>
<gene>
    <name evidence="5" type="ORF">WI372_03230</name>
</gene>
<dbReference type="Gene3D" id="3.40.309.10">
    <property type="entry name" value="Aldehyde Dehydrogenase, Chain A, domain 2"/>
    <property type="match status" value="1"/>
</dbReference>
<evidence type="ECO:0000313" key="5">
    <source>
        <dbReference type="EMBL" id="MEK9499996.1"/>
    </source>
</evidence>
<reference evidence="5 6" key="1">
    <citation type="submission" date="2024-02" db="EMBL/GenBank/DDBJ databases">
        <title>A novel Gemmatimonadota bacterium.</title>
        <authorList>
            <person name="Du Z.-J."/>
            <person name="Ye Y.-Q."/>
        </authorList>
    </citation>
    <scope>NUCLEOTIDE SEQUENCE [LARGE SCALE GENOMIC DNA]</scope>
    <source>
        <strain evidence="5 6">DH-20</strain>
    </source>
</reference>
<dbReference type="InterPro" id="IPR016161">
    <property type="entry name" value="Ald_DH/histidinol_DH"/>
</dbReference>
<dbReference type="CDD" id="cd07085">
    <property type="entry name" value="ALDH_F6_MMSDH"/>
    <property type="match status" value="1"/>
</dbReference>